<keyword evidence="1" id="KW-0472">Membrane</keyword>
<keyword evidence="1" id="KW-0812">Transmembrane</keyword>
<name>G4VCD9_SCHMA</name>
<dbReference type="CTD" id="29830492"/>
<dbReference type="RefSeq" id="XP_018650187.1">
    <property type="nucleotide sequence ID" value="XM_018795923.1"/>
</dbReference>
<dbReference type="InParanoid" id="G4VCD9"/>
<evidence type="ECO:0000313" key="3">
    <source>
        <dbReference type="WBParaSite" id="Smp_201530.1"/>
    </source>
</evidence>
<protein>
    <submittedName>
        <fullName evidence="3">Smp_201530</fullName>
    </submittedName>
</protein>
<dbReference type="AlphaFoldDB" id="G4VCD9"/>
<dbReference type="GeneID" id="29830492"/>
<reference evidence="2" key="1">
    <citation type="journal article" date="2012" name="PLoS Negl. Trop. Dis.">
        <title>A systematically improved high quality genome and transcriptome of the human blood fluke Schistosoma mansoni.</title>
        <authorList>
            <person name="Protasio A.V."/>
            <person name="Tsai I.J."/>
            <person name="Babbage A."/>
            <person name="Nichol S."/>
            <person name="Hunt M."/>
            <person name="Aslett M.A."/>
            <person name="De Silva N."/>
            <person name="Velarde G.S."/>
            <person name="Anderson T.J."/>
            <person name="Clark R.C."/>
            <person name="Davidson C."/>
            <person name="Dillon G.P."/>
            <person name="Holroyd N.E."/>
            <person name="LoVerde P.T."/>
            <person name="Lloyd C."/>
            <person name="McQuillan J."/>
            <person name="Oliveira G."/>
            <person name="Otto T.D."/>
            <person name="Parker-Manuel S.J."/>
            <person name="Quail M.A."/>
            <person name="Wilson R.A."/>
            <person name="Zerlotini A."/>
            <person name="Dunne D.W."/>
            <person name="Berriman M."/>
        </authorList>
    </citation>
    <scope>NUCLEOTIDE SEQUENCE [LARGE SCALE GENOMIC DNA]</scope>
    <source>
        <strain evidence="2">Puerto Rican</strain>
    </source>
</reference>
<feature type="transmembrane region" description="Helical" evidence="1">
    <location>
        <begin position="56"/>
        <end position="74"/>
    </location>
</feature>
<keyword evidence="1" id="KW-1133">Transmembrane helix</keyword>
<dbReference type="WBParaSite" id="Smp_201530.1">
    <property type="protein sequence ID" value="Smp_201530.1"/>
    <property type="gene ID" value="Smp_201530"/>
</dbReference>
<dbReference type="KEGG" id="smm:Smp_201530"/>
<evidence type="ECO:0000313" key="2">
    <source>
        <dbReference type="Proteomes" id="UP000008854"/>
    </source>
</evidence>
<dbReference type="Proteomes" id="UP000008854">
    <property type="component" value="Unassembled WGS sequence"/>
</dbReference>
<keyword evidence="2" id="KW-1185">Reference proteome</keyword>
<evidence type="ECO:0000256" key="1">
    <source>
        <dbReference type="SAM" id="Phobius"/>
    </source>
</evidence>
<accession>G4VCD9</accession>
<sequence>MWHLQSCYIRFLYMFRKRAEKAINVSCFSYNFSFSDTLRNNMSVQSKTMILIMNRTIYGCILASYIIFIDSLALNCFNLQFINNYQHPCSSLAQLGR</sequence>
<dbReference type="HOGENOM" id="CLU_2349306_0_0_1"/>
<proteinExistence type="predicted"/>
<organism evidence="2 3">
    <name type="scientific">Schistosoma mansoni</name>
    <name type="common">Blood fluke</name>
    <dbReference type="NCBI Taxonomy" id="6183"/>
    <lineage>
        <taxon>Eukaryota</taxon>
        <taxon>Metazoa</taxon>
        <taxon>Spiralia</taxon>
        <taxon>Lophotrochozoa</taxon>
        <taxon>Platyhelminthes</taxon>
        <taxon>Trematoda</taxon>
        <taxon>Digenea</taxon>
        <taxon>Strigeidida</taxon>
        <taxon>Schistosomatoidea</taxon>
        <taxon>Schistosomatidae</taxon>
        <taxon>Schistosoma</taxon>
    </lineage>
</organism>
<reference evidence="3" key="2">
    <citation type="submission" date="2018-12" db="UniProtKB">
        <authorList>
            <consortium name="WormBaseParasite"/>
        </authorList>
    </citation>
    <scope>IDENTIFICATION</scope>
    <source>
        <strain evidence="3">Puerto Rican</strain>
    </source>
</reference>